<comment type="caution">
    <text evidence="2">The sequence shown here is derived from an EMBL/GenBank/DDBJ whole genome shotgun (WGS) entry which is preliminary data.</text>
</comment>
<dbReference type="AlphaFoldDB" id="A0A7C1HXK0"/>
<dbReference type="GO" id="GO:0008081">
    <property type="term" value="F:phosphoric diester hydrolase activity"/>
    <property type="evidence" value="ECO:0007669"/>
    <property type="project" value="InterPro"/>
</dbReference>
<evidence type="ECO:0000259" key="1">
    <source>
        <dbReference type="PROSITE" id="PS51704"/>
    </source>
</evidence>
<evidence type="ECO:0000313" key="2">
    <source>
        <dbReference type="EMBL" id="HDS11167.1"/>
    </source>
</evidence>
<gene>
    <name evidence="2" type="ORF">ENO04_06115</name>
</gene>
<dbReference type="InterPro" id="IPR017946">
    <property type="entry name" value="PLC-like_Pdiesterase_TIM-brl"/>
</dbReference>
<proteinExistence type="predicted"/>
<dbReference type="GO" id="GO:0006629">
    <property type="term" value="P:lipid metabolic process"/>
    <property type="evidence" value="ECO:0007669"/>
    <property type="project" value="InterPro"/>
</dbReference>
<dbReference type="PROSITE" id="PS51704">
    <property type="entry name" value="GP_PDE"/>
    <property type="match status" value="1"/>
</dbReference>
<dbReference type="Gene3D" id="3.20.20.190">
    <property type="entry name" value="Phosphatidylinositol (PI) phosphodiesterase"/>
    <property type="match status" value="1"/>
</dbReference>
<dbReference type="SUPFAM" id="SSF51695">
    <property type="entry name" value="PLC-like phosphodiesterases"/>
    <property type="match status" value="1"/>
</dbReference>
<sequence>MDNLVLELLEKEKPVVIGHRGAAGLAVENTIVAIRKALELGVKIVEVDVRLTSDRKIVVFHDEDLKRLAGVDKKIRDLTLRDLREVRINNEGIPTLDEVLAEVSGKAGILIEIKEEGWEDLVVSSIKQNKAVDWSAVISFHEGAIQKVKLLYSRIPTGLIYAIPPGKVIDAKRLMASMVLPNYRILTNKHLEFAHKQGLKVVTWTVNEPSKALELALAGVDGITTDYPNLILEAISEARRKQS</sequence>
<dbReference type="PANTHER" id="PTHR46211">
    <property type="entry name" value="GLYCEROPHOSPHORYL DIESTER PHOSPHODIESTERASE"/>
    <property type="match status" value="1"/>
</dbReference>
<accession>A0A7C1HXK0</accession>
<reference evidence="2" key="1">
    <citation type="journal article" date="2020" name="mSystems">
        <title>Genome- and Community-Level Interaction Insights into Carbon Utilization and Element Cycling Functions of Hydrothermarchaeota in Hydrothermal Sediment.</title>
        <authorList>
            <person name="Zhou Z."/>
            <person name="Liu Y."/>
            <person name="Xu W."/>
            <person name="Pan J."/>
            <person name="Luo Z.H."/>
            <person name="Li M."/>
        </authorList>
    </citation>
    <scope>NUCLEOTIDE SEQUENCE [LARGE SCALE GENOMIC DNA]</scope>
    <source>
        <strain evidence="2">SpSt-123</strain>
    </source>
</reference>
<protein>
    <submittedName>
        <fullName evidence="2">Glycerophosphodiester phosphodiesterase</fullName>
    </submittedName>
</protein>
<organism evidence="2">
    <name type="scientific">Fervidicoccus fontis</name>
    <dbReference type="NCBI Taxonomy" id="683846"/>
    <lineage>
        <taxon>Archaea</taxon>
        <taxon>Thermoproteota</taxon>
        <taxon>Thermoprotei</taxon>
        <taxon>Fervidicoccales</taxon>
        <taxon>Fervidicoccaceae</taxon>
        <taxon>Fervidicoccus</taxon>
    </lineage>
</organism>
<dbReference type="InterPro" id="IPR030395">
    <property type="entry name" value="GP_PDE_dom"/>
</dbReference>
<feature type="domain" description="GP-PDE" evidence="1">
    <location>
        <begin position="14"/>
        <end position="235"/>
    </location>
</feature>
<dbReference type="PANTHER" id="PTHR46211:SF14">
    <property type="entry name" value="GLYCEROPHOSPHODIESTER PHOSPHODIESTERASE"/>
    <property type="match status" value="1"/>
</dbReference>
<dbReference type="CDD" id="cd08556">
    <property type="entry name" value="GDPD"/>
    <property type="match status" value="1"/>
</dbReference>
<name>A0A7C1HXK0_9CREN</name>
<dbReference type="EMBL" id="DSDY01000183">
    <property type="protein sequence ID" value="HDS11167.1"/>
    <property type="molecule type" value="Genomic_DNA"/>
</dbReference>
<dbReference type="Pfam" id="PF03009">
    <property type="entry name" value="GDPD"/>
    <property type="match status" value="1"/>
</dbReference>